<evidence type="ECO:0000313" key="2">
    <source>
        <dbReference type="EMBL" id="CAD7614123.1"/>
    </source>
</evidence>
<accession>A0A7R9PS96</accession>
<protein>
    <submittedName>
        <fullName evidence="2">Uncharacterized protein</fullName>
    </submittedName>
</protein>
<proteinExistence type="predicted"/>
<name>A0A7R9PS96_TIMGE</name>
<feature type="region of interest" description="Disordered" evidence="1">
    <location>
        <begin position="96"/>
        <end position="139"/>
    </location>
</feature>
<reference evidence="2" key="1">
    <citation type="submission" date="2020-11" db="EMBL/GenBank/DDBJ databases">
        <authorList>
            <person name="Tran Van P."/>
        </authorList>
    </citation>
    <scope>NUCLEOTIDE SEQUENCE</scope>
</reference>
<dbReference type="AlphaFoldDB" id="A0A7R9PS96"/>
<feature type="compositionally biased region" description="Low complexity" evidence="1">
    <location>
        <begin position="127"/>
        <end position="139"/>
    </location>
</feature>
<dbReference type="EMBL" id="OE849633">
    <property type="protein sequence ID" value="CAD7614123.1"/>
    <property type="molecule type" value="Genomic_DNA"/>
</dbReference>
<organism evidence="2">
    <name type="scientific">Timema genevievae</name>
    <name type="common">Walking stick</name>
    <dbReference type="NCBI Taxonomy" id="629358"/>
    <lineage>
        <taxon>Eukaryota</taxon>
        <taxon>Metazoa</taxon>
        <taxon>Ecdysozoa</taxon>
        <taxon>Arthropoda</taxon>
        <taxon>Hexapoda</taxon>
        <taxon>Insecta</taxon>
        <taxon>Pterygota</taxon>
        <taxon>Neoptera</taxon>
        <taxon>Polyneoptera</taxon>
        <taxon>Phasmatodea</taxon>
        <taxon>Timematodea</taxon>
        <taxon>Timematoidea</taxon>
        <taxon>Timematidae</taxon>
        <taxon>Timema</taxon>
    </lineage>
</organism>
<gene>
    <name evidence="2" type="ORF">TGEB3V08_LOCUS11358</name>
</gene>
<evidence type="ECO:0000256" key="1">
    <source>
        <dbReference type="SAM" id="MobiDB-lite"/>
    </source>
</evidence>
<sequence length="139" mass="15914">MNWRARRQAWVSCFYLLKGYVRRGVLRTWHEQWVSTPAQNKLQSIRDDIEMRLGFLGRLSDMPINGPLLQQQNSLTDIHRPEPPTSQQNQFAWHPSGEIHMSVGGQGSVTMDTRNHNKENEDVEVMSTDSSSSSSSDSQ</sequence>